<protein>
    <submittedName>
        <fullName evidence="1">Uncharacterized protein</fullName>
    </submittedName>
</protein>
<comment type="caution">
    <text evidence="1">The sequence shown here is derived from an EMBL/GenBank/DDBJ whole genome shotgun (WGS) entry which is preliminary data.</text>
</comment>
<dbReference type="PROSITE" id="PS51257">
    <property type="entry name" value="PROKAR_LIPOPROTEIN"/>
    <property type="match status" value="1"/>
</dbReference>
<evidence type="ECO:0000313" key="1">
    <source>
        <dbReference type="EMBL" id="MDV2684031.1"/>
    </source>
</evidence>
<dbReference type="EMBL" id="JAWJBA010000001">
    <property type="protein sequence ID" value="MDV2684031.1"/>
    <property type="molecule type" value="Genomic_DNA"/>
</dbReference>
<name>A0ABU3X821_9BACI</name>
<evidence type="ECO:0000313" key="2">
    <source>
        <dbReference type="Proteomes" id="UP001287282"/>
    </source>
</evidence>
<dbReference type="Proteomes" id="UP001287282">
    <property type="component" value="Unassembled WGS sequence"/>
</dbReference>
<organism evidence="1 2">
    <name type="scientific">Alkalihalophilus lindianensis</name>
    <dbReference type="NCBI Taxonomy" id="1630542"/>
    <lineage>
        <taxon>Bacteria</taxon>
        <taxon>Bacillati</taxon>
        <taxon>Bacillota</taxon>
        <taxon>Bacilli</taxon>
        <taxon>Bacillales</taxon>
        <taxon>Bacillaceae</taxon>
        <taxon>Alkalihalophilus</taxon>
    </lineage>
</organism>
<dbReference type="RefSeq" id="WP_317121250.1">
    <property type="nucleotide sequence ID" value="NZ_JAWJBA010000001.1"/>
</dbReference>
<accession>A0ABU3X821</accession>
<sequence length="85" mass="9561">MKKINIIIFLTFVLLVACGYEESLSLSNNLTEVRIIDLKNEENAVSVEDDDIKVIKEAFETAKGHVGTLDIREPVIKLNLFIKNA</sequence>
<reference evidence="1 2" key="1">
    <citation type="submission" date="2023-10" db="EMBL/GenBank/DDBJ databases">
        <title>Screening of Alkalihalobacillus lindianensis BZ-TG-R113 and Its Alleviation of Salt Stress on Rapeseed Growth.</title>
        <authorList>
            <person name="Zhao B."/>
            <person name="Guo T."/>
        </authorList>
    </citation>
    <scope>NUCLEOTIDE SEQUENCE [LARGE SCALE GENOMIC DNA]</scope>
    <source>
        <strain evidence="1 2">BZ-TG-R113</strain>
    </source>
</reference>
<proteinExistence type="predicted"/>
<keyword evidence="2" id="KW-1185">Reference proteome</keyword>
<gene>
    <name evidence="1" type="ORF">RYX56_06555</name>
</gene>